<keyword evidence="3" id="KW-1185">Reference proteome</keyword>
<feature type="transmembrane region" description="Helical" evidence="1">
    <location>
        <begin position="228"/>
        <end position="247"/>
    </location>
</feature>
<organism evidence="2 3">
    <name type="scientific">Paramuribaculum intestinale</name>
    <dbReference type="NCBI Taxonomy" id="2094151"/>
    <lineage>
        <taxon>Bacteria</taxon>
        <taxon>Pseudomonadati</taxon>
        <taxon>Bacteroidota</taxon>
        <taxon>Bacteroidia</taxon>
        <taxon>Bacteroidales</taxon>
        <taxon>Muribaculaceae</taxon>
        <taxon>Paramuribaculum</taxon>
    </lineage>
</organism>
<feature type="transmembrane region" description="Helical" evidence="1">
    <location>
        <begin position="129"/>
        <end position="153"/>
    </location>
</feature>
<dbReference type="InterPro" id="IPR025367">
    <property type="entry name" value="DUF4271"/>
</dbReference>
<reference evidence="3" key="1">
    <citation type="submission" date="2018-02" db="EMBL/GenBank/DDBJ databases">
        <authorList>
            <person name="Clavel T."/>
            <person name="Strowig T."/>
        </authorList>
    </citation>
    <scope>NUCLEOTIDE SEQUENCE [LARGE SCALE GENOMIC DNA]</scope>
    <source>
        <strain evidence="3">DSM 100764</strain>
    </source>
</reference>
<proteinExistence type="predicted"/>
<keyword evidence="1" id="KW-0472">Membrane</keyword>
<accession>A0A2V1J0L0</accession>
<evidence type="ECO:0000313" key="3">
    <source>
        <dbReference type="Proteomes" id="UP000244925"/>
    </source>
</evidence>
<protein>
    <submittedName>
        <fullName evidence="2">DUF4271 domain-containing protein</fullName>
    </submittedName>
</protein>
<keyword evidence="1" id="KW-0812">Transmembrane</keyword>
<gene>
    <name evidence="2" type="ORF">C5O25_03645</name>
</gene>
<keyword evidence="1" id="KW-1133">Transmembrane helix</keyword>
<dbReference type="EMBL" id="PUBV01000005">
    <property type="protein sequence ID" value="PWB08629.1"/>
    <property type="molecule type" value="Genomic_DNA"/>
</dbReference>
<dbReference type="GeneID" id="93425532"/>
<dbReference type="RefSeq" id="WP_107035375.1">
    <property type="nucleotide sequence ID" value="NZ_CAOOML010000020.1"/>
</dbReference>
<dbReference type="Proteomes" id="UP000244925">
    <property type="component" value="Unassembled WGS sequence"/>
</dbReference>
<feature type="transmembrane region" description="Helical" evidence="1">
    <location>
        <begin position="159"/>
        <end position="189"/>
    </location>
</feature>
<evidence type="ECO:0000313" key="2">
    <source>
        <dbReference type="EMBL" id="PWB08629.1"/>
    </source>
</evidence>
<dbReference type="Pfam" id="PF14093">
    <property type="entry name" value="DUF4271"/>
    <property type="match status" value="1"/>
</dbReference>
<comment type="caution">
    <text evidence="2">The sequence shown here is derived from an EMBL/GenBank/DDBJ whole genome shotgun (WGS) entry which is preliminary data.</text>
</comment>
<dbReference type="AlphaFoldDB" id="A0A2V1J0L0"/>
<feature type="transmembrane region" description="Helical" evidence="1">
    <location>
        <begin position="259"/>
        <end position="279"/>
    </location>
</feature>
<feature type="transmembrane region" description="Helical" evidence="1">
    <location>
        <begin position="79"/>
        <end position="96"/>
    </location>
</feature>
<name>A0A2V1J0L0_9BACT</name>
<evidence type="ECO:0000256" key="1">
    <source>
        <dbReference type="SAM" id="Phobius"/>
    </source>
</evidence>
<feature type="transmembrane region" description="Helical" evidence="1">
    <location>
        <begin position="201"/>
        <end position="222"/>
    </location>
</feature>
<sequence length="286" mass="31297">MEDDSVFIVPFGPASIAESSAPDSIASGTAAVEGWPFAEICIESEAPSDLISLSLIHRAASCAEGIPGEPRQMLPGYDSGVMALVIGIFCIISFFTRNHSTFIKTFLKDLLTVREHSNIFDDHTVNESLVTGGLLVTLFLAEGILIAGAWRLISDTYPGIFISTAICTLFAAGIYGLQLIAYSITGYVFSTPSGRSQWLRGFNASQTLLALALLLPALALLFNPGLTVIMLWISGSFYVIGRMIFIFKGFRIFYTNIFSLIYFISYLCTLEIAPIVFLYRNSNYIE</sequence>